<organism evidence="5">
    <name type="scientific">Amycolatopsis sp. FU40</name>
    <dbReference type="NCBI Taxonomy" id="2914159"/>
    <lineage>
        <taxon>Bacteria</taxon>
        <taxon>Bacillati</taxon>
        <taxon>Actinomycetota</taxon>
        <taxon>Actinomycetes</taxon>
        <taxon>Pseudonocardiales</taxon>
        <taxon>Pseudonocardiaceae</taxon>
        <taxon>Amycolatopsis</taxon>
    </lineage>
</organism>
<dbReference type="AlphaFoldDB" id="G4XIM1"/>
<feature type="domain" description="Gfo/Idh/MocA-like oxidoreductase N-terminal" evidence="3">
    <location>
        <begin position="5"/>
        <end position="121"/>
    </location>
</feature>
<comment type="similarity">
    <text evidence="1">Belongs to the Gfo/Idh/MocA family.</text>
</comment>
<dbReference type="PANTHER" id="PTHR22604:SF105">
    <property type="entry name" value="TRANS-1,2-DIHYDROBENZENE-1,2-DIOL DEHYDROGENASE"/>
    <property type="match status" value="1"/>
</dbReference>
<evidence type="ECO:0000259" key="4">
    <source>
        <dbReference type="Pfam" id="PF22725"/>
    </source>
</evidence>
<evidence type="ECO:0000256" key="1">
    <source>
        <dbReference type="ARBA" id="ARBA00010928"/>
    </source>
</evidence>
<accession>G4XIM1</accession>
<proteinExistence type="inferred from homology"/>
<dbReference type="Gene3D" id="3.30.360.10">
    <property type="entry name" value="Dihydrodipicolinate Reductase, domain 2"/>
    <property type="match status" value="1"/>
</dbReference>
<dbReference type="InterPro" id="IPR000683">
    <property type="entry name" value="Gfo/Idh/MocA-like_OxRdtase_N"/>
</dbReference>
<dbReference type="Gene3D" id="3.40.50.720">
    <property type="entry name" value="NAD(P)-binding Rossmann-like Domain"/>
    <property type="match status" value="1"/>
</dbReference>
<dbReference type="PANTHER" id="PTHR22604">
    <property type="entry name" value="OXIDOREDUCTASES"/>
    <property type="match status" value="1"/>
</dbReference>
<keyword evidence="2" id="KW-0560">Oxidoreductase</keyword>
<dbReference type="InterPro" id="IPR055170">
    <property type="entry name" value="GFO_IDH_MocA-like_dom"/>
</dbReference>
<dbReference type="GO" id="GO:0000166">
    <property type="term" value="F:nucleotide binding"/>
    <property type="evidence" value="ECO:0007669"/>
    <property type="project" value="InterPro"/>
</dbReference>
<name>G4XIM1_9PSEU</name>
<dbReference type="RefSeq" id="WP_237597065.1">
    <property type="nucleotide sequence ID" value="NZ_CP091381.1"/>
</dbReference>
<dbReference type="InterPro" id="IPR050984">
    <property type="entry name" value="Gfo/Idh/MocA_domain"/>
</dbReference>
<dbReference type="InterPro" id="IPR036291">
    <property type="entry name" value="NAD(P)-bd_dom_sf"/>
</dbReference>
<evidence type="ECO:0000313" key="5">
    <source>
        <dbReference type="EMBL" id="AEP40928.1"/>
    </source>
</evidence>
<reference evidence="5" key="1">
    <citation type="journal article" date="2011" name="Tetrahedron">
        <title>Biosynthesis of the Apoptolidins in Nocardiopsis sp. FU 40.</title>
        <authorList>
            <person name="Du Y."/>
            <person name="Derewacz D.K."/>
            <person name="Deguire S.M."/>
            <person name="Teske J."/>
            <person name="Ravel J."/>
            <person name="Sulikowski G.A."/>
            <person name="Bachmann B.O."/>
        </authorList>
    </citation>
    <scope>NUCLEOTIDE SEQUENCE</scope>
</reference>
<evidence type="ECO:0000259" key="3">
    <source>
        <dbReference type="Pfam" id="PF01408"/>
    </source>
</evidence>
<feature type="domain" description="GFO/IDH/MocA-like oxidoreductase" evidence="4">
    <location>
        <begin position="134"/>
        <end position="251"/>
    </location>
</feature>
<dbReference type="GO" id="GO:0016491">
    <property type="term" value="F:oxidoreductase activity"/>
    <property type="evidence" value="ECO:0007669"/>
    <property type="project" value="UniProtKB-KW"/>
</dbReference>
<evidence type="ECO:0000256" key="2">
    <source>
        <dbReference type="ARBA" id="ARBA00023002"/>
    </source>
</evidence>
<dbReference type="SUPFAM" id="SSF55347">
    <property type="entry name" value="Glyceraldehyde-3-phosphate dehydrogenase-like, C-terminal domain"/>
    <property type="match status" value="1"/>
</dbReference>
<dbReference type="Pfam" id="PF01408">
    <property type="entry name" value="GFO_IDH_MocA"/>
    <property type="match status" value="1"/>
</dbReference>
<gene>
    <name evidence="5" type="primary">apoC</name>
</gene>
<protein>
    <submittedName>
        <fullName evidence="5">NAD binding oxidoreductase</fullName>
    </submittedName>
</protein>
<dbReference type="Pfam" id="PF22725">
    <property type="entry name" value="GFO_IDH_MocA_C3"/>
    <property type="match status" value="1"/>
</dbReference>
<dbReference type="SUPFAM" id="SSF51735">
    <property type="entry name" value="NAD(P)-binding Rossmann-fold domains"/>
    <property type="match status" value="1"/>
</dbReference>
<dbReference type="EMBL" id="JF819834">
    <property type="protein sequence ID" value="AEP40928.1"/>
    <property type="molecule type" value="Genomic_DNA"/>
</dbReference>
<sequence length="337" mass="36213">MTDRVRIGVLGAARVVKQALTDPAKSAPEITVAAIAARDPARARERAARLGIPKVHESYEALLADPDLDAVYVPLPNALHAEWSIRAMEAGKHVLCEKPIASNEDEARRIAGVAAKTGRVICEAMHPLYHGLFDRVAEIMADGTIGEIRHVSARVCFPVPNSKDIRWQYPLGGGALMDLGVYAVAVLRALAGADPAEVTHARAKTRVPGVDRSTDARLRFPGGATGRIKTVMWGWPVFSFTGRVEGTKGKLTVRNPIAPQAFNRIVLETGGKKTSEQAAKLPGTYTCELNAFAAAILRGEPLRTGPEHFVPVMGVIDEIYRRAGLPVRGASLSARSE</sequence>